<dbReference type="AlphaFoldDB" id="A0A6N9Q0X9"/>
<proteinExistence type="inferred from homology"/>
<accession>A0A6N9Q0X9</accession>
<feature type="transmembrane region" description="Helical" evidence="8">
    <location>
        <begin position="235"/>
        <end position="254"/>
    </location>
</feature>
<evidence type="ECO:0000256" key="8">
    <source>
        <dbReference type="RuleBase" id="RU363032"/>
    </source>
</evidence>
<reference evidence="10 11" key="1">
    <citation type="submission" date="2019-01" db="EMBL/GenBank/DDBJ databases">
        <title>Chengkuizengella sp. nov., isolated from deep-sea sediment of East Pacific Ocean.</title>
        <authorList>
            <person name="Yang J."/>
            <person name="Lai Q."/>
            <person name="Shao Z."/>
        </authorList>
    </citation>
    <scope>NUCLEOTIDE SEQUENCE [LARGE SCALE GENOMIC DNA]</scope>
    <source>
        <strain evidence="10 11">YPA3-1-1</strain>
    </source>
</reference>
<feature type="transmembrane region" description="Helical" evidence="8">
    <location>
        <begin position="12"/>
        <end position="37"/>
    </location>
</feature>
<evidence type="ECO:0000256" key="4">
    <source>
        <dbReference type="ARBA" id="ARBA00022519"/>
    </source>
</evidence>
<dbReference type="PANTHER" id="PTHR43357:SF4">
    <property type="entry name" value="INNER MEMBRANE ABC TRANSPORTER PERMEASE PROTEIN YDCV"/>
    <property type="match status" value="1"/>
</dbReference>
<feature type="transmembrane region" description="Helical" evidence="8">
    <location>
        <begin position="104"/>
        <end position="128"/>
    </location>
</feature>
<evidence type="ECO:0000256" key="1">
    <source>
        <dbReference type="ARBA" id="ARBA00004429"/>
    </source>
</evidence>
<evidence type="ECO:0000256" key="5">
    <source>
        <dbReference type="ARBA" id="ARBA00022692"/>
    </source>
</evidence>
<dbReference type="InterPro" id="IPR000515">
    <property type="entry name" value="MetI-like"/>
</dbReference>
<protein>
    <submittedName>
        <fullName evidence="10">ABC transporter permease subunit</fullName>
    </submittedName>
</protein>
<name>A0A6N9Q0X9_9BACL</name>
<dbReference type="EMBL" id="SIJB01000005">
    <property type="protein sequence ID" value="NBI27664.1"/>
    <property type="molecule type" value="Genomic_DNA"/>
</dbReference>
<evidence type="ECO:0000313" key="10">
    <source>
        <dbReference type="EMBL" id="NBI27664.1"/>
    </source>
</evidence>
<feature type="transmembrane region" description="Helical" evidence="8">
    <location>
        <begin position="70"/>
        <end position="92"/>
    </location>
</feature>
<evidence type="ECO:0000256" key="3">
    <source>
        <dbReference type="ARBA" id="ARBA00022475"/>
    </source>
</evidence>
<gene>
    <name evidence="10" type="ORF">ERL59_01640</name>
</gene>
<keyword evidence="7 8" id="KW-0472">Membrane</keyword>
<keyword evidence="3" id="KW-1003">Cell membrane</keyword>
<dbReference type="InterPro" id="IPR035906">
    <property type="entry name" value="MetI-like_sf"/>
</dbReference>
<dbReference type="Gene3D" id="1.10.3720.10">
    <property type="entry name" value="MetI-like"/>
    <property type="match status" value="1"/>
</dbReference>
<dbReference type="SUPFAM" id="SSF161098">
    <property type="entry name" value="MetI-like"/>
    <property type="match status" value="1"/>
</dbReference>
<dbReference type="OrthoDB" id="9782004at2"/>
<evidence type="ECO:0000256" key="7">
    <source>
        <dbReference type="ARBA" id="ARBA00023136"/>
    </source>
</evidence>
<dbReference type="PROSITE" id="PS50928">
    <property type="entry name" value="ABC_TM1"/>
    <property type="match status" value="1"/>
</dbReference>
<comment type="similarity">
    <text evidence="8">Belongs to the binding-protein-dependent transport system permease family.</text>
</comment>
<evidence type="ECO:0000256" key="6">
    <source>
        <dbReference type="ARBA" id="ARBA00022989"/>
    </source>
</evidence>
<comment type="caution">
    <text evidence="10">The sequence shown here is derived from an EMBL/GenBank/DDBJ whole genome shotgun (WGS) entry which is preliminary data.</text>
</comment>
<evidence type="ECO:0000313" key="11">
    <source>
        <dbReference type="Proteomes" id="UP000448943"/>
    </source>
</evidence>
<dbReference type="CDD" id="cd06261">
    <property type="entry name" value="TM_PBP2"/>
    <property type="match status" value="1"/>
</dbReference>
<keyword evidence="5 8" id="KW-0812">Transmembrane</keyword>
<feature type="domain" description="ABC transmembrane type-1" evidence="9">
    <location>
        <begin position="66"/>
        <end position="252"/>
    </location>
</feature>
<dbReference type="GO" id="GO:0055085">
    <property type="term" value="P:transmembrane transport"/>
    <property type="evidence" value="ECO:0007669"/>
    <property type="project" value="InterPro"/>
</dbReference>
<feature type="transmembrane region" description="Helical" evidence="8">
    <location>
        <begin position="207"/>
        <end position="228"/>
    </location>
</feature>
<evidence type="ECO:0000256" key="2">
    <source>
        <dbReference type="ARBA" id="ARBA00022448"/>
    </source>
</evidence>
<keyword evidence="2 8" id="KW-0813">Transport</keyword>
<evidence type="ECO:0000259" key="9">
    <source>
        <dbReference type="PROSITE" id="PS50928"/>
    </source>
</evidence>
<dbReference type="RefSeq" id="WP_160643836.1">
    <property type="nucleotide sequence ID" value="NZ_SIJB01000005.1"/>
</dbReference>
<dbReference type="PANTHER" id="PTHR43357">
    <property type="entry name" value="INNER MEMBRANE ABC TRANSPORTER PERMEASE PROTEIN YDCV"/>
    <property type="match status" value="1"/>
</dbReference>
<dbReference type="Proteomes" id="UP000448943">
    <property type="component" value="Unassembled WGS sequence"/>
</dbReference>
<sequence length="270" mass="30062">MGIRLKNVGWKFLMILFLILFSFPIIPLIITSFSAGWRWPEILPDQFSLRAWNYVFSPYAGTWEAIGNSIFIAITVTFVNILLCLPAANVIARMNFKGKILIEGILYAPLIIPPFITVMGIHLTFIYLGFTESLIGVMIAHIAPTLPYMLRALIISYQTIGLQWEEQASMLGAGKFNRLRFILLPHILPGIVAGSSLTILVSLSQYLITFLIGGGHVVTLPIILFPFISGGDIGIGSAYMIIFSGLALLSLWTMNTLLKRYYKARITFIG</sequence>
<dbReference type="GO" id="GO:0005886">
    <property type="term" value="C:plasma membrane"/>
    <property type="evidence" value="ECO:0007669"/>
    <property type="project" value="UniProtKB-SubCell"/>
</dbReference>
<dbReference type="Pfam" id="PF00528">
    <property type="entry name" value="BPD_transp_1"/>
    <property type="match status" value="1"/>
</dbReference>
<keyword evidence="6 8" id="KW-1133">Transmembrane helix</keyword>
<feature type="transmembrane region" description="Helical" evidence="8">
    <location>
        <begin position="181"/>
        <end position="201"/>
    </location>
</feature>
<keyword evidence="4" id="KW-0997">Cell inner membrane</keyword>
<comment type="subcellular location">
    <subcellularLocation>
        <location evidence="1">Cell inner membrane</location>
        <topology evidence="1">Multi-pass membrane protein</topology>
    </subcellularLocation>
    <subcellularLocation>
        <location evidence="8">Cell membrane</location>
        <topology evidence="8">Multi-pass membrane protein</topology>
    </subcellularLocation>
</comment>
<organism evidence="10 11">
    <name type="scientific">Chengkuizengella marina</name>
    <dbReference type="NCBI Taxonomy" id="2507566"/>
    <lineage>
        <taxon>Bacteria</taxon>
        <taxon>Bacillati</taxon>
        <taxon>Bacillota</taxon>
        <taxon>Bacilli</taxon>
        <taxon>Bacillales</taxon>
        <taxon>Paenibacillaceae</taxon>
        <taxon>Chengkuizengella</taxon>
    </lineage>
</organism>
<keyword evidence="11" id="KW-1185">Reference proteome</keyword>